<keyword evidence="1" id="KW-0472">Membrane</keyword>
<protein>
    <submittedName>
        <fullName evidence="2">Uncharacterized protein</fullName>
    </submittedName>
</protein>
<evidence type="ECO:0000313" key="2">
    <source>
        <dbReference type="EMBL" id="EOR95066.1"/>
    </source>
</evidence>
<dbReference type="STRING" id="1150600.ADIARSV_1766"/>
<keyword evidence="1" id="KW-0812">Transmembrane</keyword>
<feature type="transmembrane region" description="Helical" evidence="1">
    <location>
        <begin position="30"/>
        <end position="47"/>
    </location>
</feature>
<reference evidence="2 3" key="1">
    <citation type="journal article" date="2013" name="Genome Announc.">
        <title>Draft Genome Sequence of Arcticibacter svalbardensis Strain MN12-7T, a Member of the Family Sphingobacteriaceae Isolated from an Arctic Soil Sample.</title>
        <authorList>
            <person name="Shivaji S."/>
            <person name="Ara S."/>
            <person name="Prasad S."/>
            <person name="Manasa B.P."/>
            <person name="Begum Z."/>
            <person name="Singh A."/>
            <person name="Kumar Pinnaka A."/>
        </authorList>
    </citation>
    <scope>NUCLEOTIDE SEQUENCE [LARGE SCALE GENOMIC DNA]</scope>
    <source>
        <strain evidence="2 3">MN12-7</strain>
    </source>
</reference>
<gene>
    <name evidence="2" type="ORF">ADIARSV_1766</name>
</gene>
<name>R9GTM7_9SPHI</name>
<evidence type="ECO:0000313" key="3">
    <source>
        <dbReference type="Proteomes" id="UP000014174"/>
    </source>
</evidence>
<proteinExistence type="predicted"/>
<evidence type="ECO:0000256" key="1">
    <source>
        <dbReference type="SAM" id="Phobius"/>
    </source>
</evidence>
<sequence>MFIFSLPGSSAANALIDTNNNTAAVRDFRVFITLFLGSFCFFFCLLIQK</sequence>
<keyword evidence="3" id="KW-1185">Reference proteome</keyword>
<organism evidence="2 3">
    <name type="scientific">Arcticibacter svalbardensis MN12-7</name>
    <dbReference type="NCBI Taxonomy" id="1150600"/>
    <lineage>
        <taxon>Bacteria</taxon>
        <taxon>Pseudomonadati</taxon>
        <taxon>Bacteroidota</taxon>
        <taxon>Sphingobacteriia</taxon>
        <taxon>Sphingobacteriales</taxon>
        <taxon>Sphingobacteriaceae</taxon>
        <taxon>Arcticibacter</taxon>
    </lineage>
</organism>
<comment type="caution">
    <text evidence="2">The sequence shown here is derived from an EMBL/GenBank/DDBJ whole genome shotgun (WGS) entry which is preliminary data.</text>
</comment>
<accession>R9GTM7</accession>
<keyword evidence="1" id="KW-1133">Transmembrane helix</keyword>
<dbReference type="AlphaFoldDB" id="R9GTM7"/>
<dbReference type="Proteomes" id="UP000014174">
    <property type="component" value="Unassembled WGS sequence"/>
</dbReference>
<dbReference type="EMBL" id="AQPN01000068">
    <property type="protein sequence ID" value="EOR95066.1"/>
    <property type="molecule type" value="Genomic_DNA"/>
</dbReference>